<evidence type="ECO:0000256" key="1">
    <source>
        <dbReference type="ARBA" id="ARBA00007768"/>
    </source>
</evidence>
<dbReference type="Proteomes" id="UP000029380">
    <property type="component" value="Unassembled WGS sequence"/>
</dbReference>
<sequence length="100" mass="11392">MLIKEYCAENYTYIPAAINNGANRIELCDNLNVGGTTPSIGVIEESLAYASEKEIPIMTMIRPRSGNFIYNDIELRIMESDVIEAKKLGDRWRCLWLFNS</sequence>
<dbReference type="SUPFAM" id="SSF110395">
    <property type="entry name" value="CutC-like"/>
    <property type="match status" value="1"/>
</dbReference>
<dbReference type="Pfam" id="PF03932">
    <property type="entry name" value="CutC"/>
    <property type="match status" value="1"/>
</dbReference>
<comment type="caution">
    <text evidence="3">The sequence shown here is derived from an EMBL/GenBank/DDBJ whole genome shotgun (WGS) entry which is preliminary data.</text>
</comment>
<reference evidence="3 4" key="1">
    <citation type="submission" date="2014-08" db="EMBL/GenBank/DDBJ databases">
        <title>Genome sequence of Tetragenococcus muriaticus.</title>
        <authorList>
            <person name="Chuea-nongthon C."/>
            <person name="Rodtong S."/>
            <person name="Yongsawatdigul J."/>
            <person name="Steele J.L."/>
            <person name="Liu X.-y."/>
            <person name="Speers J."/>
            <person name="Glasner J.D."/>
            <person name="Neeno-Eckwall E.C."/>
        </authorList>
    </citation>
    <scope>NUCLEOTIDE SEQUENCE [LARGE SCALE GENOMIC DNA]</scope>
    <source>
        <strain evidence="3 4">PMC-11-5</strain>
    </source>
</reference>
<comment type="similarity">
    <text evidence="1">Belongs to the CutC family.</text>
</comment>
<dbReference type="PATRIC" id="fig|1302649.3.peg.711"/>
<name>A0A091C7G1_9ENTE</name>
<evidence type="ECO:0000256" key="2">
    <source>
        <dbReference type="ARBA" id="ARBA00019014"/>
    </source>
</evidence>
<organism evidence="3 4">
    <name type="scientific">Tetragenococcus muriaticus PMC-11-5</name>
    <dbReference type="NCBI Taxonomy" id="1302649"/>
    <lineage>
        <taxon>Bacteria</taxon>
        <taxon>Bacillati</taxon>
        <taxon>Bacillota</taxon>
        <taxon>Bacilli</taxon>
        <taxon>Lactobacillales</taxon>
        <taxon>Enterococcaceae</taxon>
        <taxon>Tetragenococcus</taxon>
    </lineage>
</organism>
<dbReference type="EMBL" id="JPVU01000079">
    <property type="protein sequence ID" value="KFN92829.1"/>
    <property type="molecule type" value="Genomic_DNA"/>
</dbReference>
<dbReference type="GO" id="GO:0005507">
    <property type="term" value="F:copper ion binding"/>
    <property type="evidence" value="ECO:0007669"/>
    <property type="project" value="TreeGrafter"/>
</dbReference>
<dbReference type="PANTHER" id="PTHR12598:SF0">
    <property type="entry name" value="COPPER HOMEOSTASIS PROTEIN CUTC HOMOLOG"/>
    <property type="match status" value="1"/>
</dbReference>
<evidence type="ECO:0000313" key="4">
    <source>
        <dbReference type="Proteomes" id="UP000029380"/>
    </source>
</evidence>
<dbReference type="InterPro" id="IPR036822">
    <property type="entry name" value="CutC-like_dom_sf"/>
</dbReference>
<proteinExistence type="inferred from homology"/>
<dbReference type="Gene3D" id="3.20.20.380">
    <property type="entry name" value="Copper homeostasis (CutC) domain"/>
    <property type="match status" value="1"/>
</dbReference>
<accession>A0A091C7G1</accession>
<dbReference type="AlphaFoldDB" id="A0A091C7G1"/>
<evidence type="ECO:0000313" key="3">
    <source>
        <dbReference type="EMBL" id="KFN92829.1"/>
    </source>
</evidence>
<protein>
    <recommendedName>
        <fullName evidence="2">Copper homeostasis protein cutC homolog</fullName>
    </recommendedName>
</protein>
<gene>
    <name evidence="3" type="ORF">TMUPMC115_0706</name>
</gene>
<dbReference type="PANTHER" id="PTHR12598">
    <property type="entry name" value="COPPER HOMEOSTASIS PROTEIN CUTC"/>
    <property type="match status" value="1"/>
</dbReference>
<dbReference type="InterPro" id="IPR005627">
    <property type="entry name" value="CutC-like"/>
</dbReference>